<evidence type="ECO:0000256" key="2">
    <source>
        <dbReference type="ARBA" id="ARBA00022490"/>
    </source>
</evidence>
<keyword evidence="6" id="KW-0687">Ribonucleoprotein</keyword>
<keyword evidence="3 6" id="KW-0489">Methyltransferase</keyword>
<keyword evidence="7" id="KW-1185">Reference proteome</keyword>
<keyword evidence="6" id="KW-0689">Ribosomal protein</keyword>
<dbReference type="RefSeq" id="WP_016873797.1">
    <property type="nucleotide sequence ID" value="NZ_AJLN01000050.1"/>
</dbReference>
<keyword evidence="2" id="KW-0963">Cytoplasm</keyword>
<dbReference type="Gene3D" id="3.40.50.150">
    <property type="entry name" value="Vaccinia Virus protein VP39"/>
    <property type="match status" value="1"/>
</dbReference>
<keyword evidence="4 6" id="KW-0808">Transferase</keyword>
<dbReference type="GO" id="GO:0032259">
    <property type="term" value="P:methylation"/>
    <property type="evidence" value="ECO:0007669"/>
    <property type="project" value="UniProtKB-KW"/>
</dbReference>
<accession>A0A3S0ZNS2</accession>
<keyword evidence="5" id="KW-0949">S-adenosyl-L-methionine</keyword>
<dbReference type="Proteomes" id="UP000268857">
    <property type="component" value="Unassembled WGS sequence"/>
</dbReference>
<gene>
    <name evidence="6" type="primary">prmA</name>
    <name evidence="6" type="ORF">PCC6912_29930</name>
</gene>
<dbReference type="PANTHER" id="PTHR43648:SF1">
    <property type="entry name" value="ELECTRON TRANSFER FLAVOPROTEIN BETA SUBUNIT LYSINE METHYLTRANSFERASE"/>
    <property type="match status" value="1"/>
</dbReference>
<dbReference type="InterPro" id="IPR050078">
    <property type="entry name" value="Ribosomal_L11_MeTrfase_PrmA"/>
</dbReference>
<dbReference type="SUPFAM" id="SSF53335">
    <property type="entry name" value="S-adenosyl-L-methionine-dependent methyltransferases"/>
    <property type="match status" value="1"/>
</dbReference>
<evidence type="ECO:0000256" key="1">
    <source>
        <dbReference type="ARBA" id="ARBA00009741"/>
    </source>
</evidence>
<dbReference type="STRING" id="211165.GCA_000317285_01457"/>
<dbReference type="InterPro" id="IPR004498">
    <property type="entry name" value="Ribosomal_PrmA_MeTrfase"/>
</dbReference>
<evidence type="ECO:0000313" key="6">
    <source>
        <dbReference type="EMBL" id="RUR80133.1"/>
    </source>
</evidence>
<comment type="caution">
    <text evidence="6">The sequence shown here is derived from an EMBL/GenBank/DDBJ whole genome shotgun (WGS) entry which is preliminary data.</text>
</comment>
<reference evidence="6 7" key="1">
    <citation type="journal article" date="2019" name="Genome Biol. Evol.">
        <title>Day and night: Metabolic profiles and evolutionary relationships of six axenic non-marine cyanobacteria.</title>
        <authorList>
            <person name="Will S.E."/>
            <person name="Henke P."/>
            <person name="Boedeker C."/>
            <person name="Huang S."/>
            <person name="Brinkmann H."/>
            <person name="Rohde M."/>
            <person name="Jarek M."/>
            <person name="Friedl T."/>
            <person name="Seufert S."/>
            <person name="Schumacher M."/>
            <person name="Overmann J."/>
            <person name="Neumann-Schaal M."/>
            <person name="Petersen J."/>
        </authorList>
    </citation>
    <scope>NUCLEOTIDE SEQUENCE [LARGE SCALE GENOMIC DNA]</scope>
    <source>
        <strain evidence="6 7">PCC 6912</strain>
    </source>
</reference>
<protein>
    <submittedName>
        <fullName evidence="6">Ribosomal protein L11 methyltransferase</fullName>
    </submittedName>
</protein>
<dbReference type="CDD" id="cd02440">
    <property type="entry name" value="AdoMet_MTases"/>
    <property type="match status" value="1"/>
</dbReference>
<evidence type="ECO:0000256" key="3">
    <source>
        <dbReference type="ARBA" id="ARBA00022603"/>
    </source>
</evidence>
<comment type="similarity">
    <text evidence="1">Belongs to the methyltransferase superfamily. PrmA family.</text>
</comment>
<dbReference type="OrthoDB" id="9785995at2"/>
<sequence>MAWTELSLDTTHEAVDWVCTLLAETVDIDDIHITQYVEQDVEHPQWTFTIYIYLPHNVTSRTRVEKIVNLLSPLHRTELTTQVQMSVVEKKLTDANNPLVNRIGKRFVVLAPDTPYQSEVAGEVILRLKKTLSFGSGLHPATIVSLRVLERYVFPGMNVLDLGSGSGILSVAIAKLGANVLALDNDSTAVDATQDAVRRNGVEQQVTVMEGSLGCGSDFGHWMGGDSIGNVEKIKATETFDLIVANILARMHIALASDFQRALRNSHPHQGLLITAGFTSDREDDVVTALTEAGFEVIDCERINEWVALAHRLKAK</sequence>
<dbReference type="AlphaFoldDB" id="A0A3S0ZNS2"/>
<name>A0A3S0ZNS2_CHLFR</name>
<organism evidence="6 7">
    <name type="scientific">Chlorogloeopsis fritschii PCC 6912</name>
    <dbReference type="NCBI Taxonomy" id="211165"/>
    <lineage>
        <taxon>Bacteria</taxon>
        <taxon>Bacillati</taxon>
        <taxon>Cyanobacteriota</taxon>
        <taxon>Cyanophyceae</taxon>
        <taxon>Nostocales</taxon>
        <taxon>Chlorogloeopsidaceae</taxon>
        <taxon>Chlorogloeopsis</taxon>
    </lineage>
</organism>
<dbReference type="Pfam" id="PF06325">
    <property type="entry name" value="PrmA"/>
    <property type="match status" value="1"/>
</dbReference>
<proteinExistence type="inferred from homology"/>
<dbReference type="InterPro" id="IPR029063">
    <property type="entry name" value="SAM-dependent_MTases_sf"/>
</dbReference>
<evidence type="ECO:0000256" key="5">
    <source>
        <dbReference type="ARBA" id="ARBA00022691"/>
    </source>
</evidence>
<dbReference type="PIRSF" id="PIRSF000401">
    <property type="entry name" value="RPL11_MTase"/>
    <property type="match status" value="1"/>
</dbReference>
<dbReference type="GO" id="GO:0005840">
    <property type="term" value="C:ribosome"/>
    <property type="evidence" value="ECO:0007669"/>
    <property type="project" value="UniProtKB-KW"/>
</dbReference>
<evidence type="ECO:0000256" key="4">
    <source>
        <dbReference type="ARBA" id="ARBA00022679"/>
    </source>
</evidence>
<dbReference type="EMBL" id="RSCJ01000011">
    <property type="protein sequence ID" value="RUR80133.1"/>
    <property type="molecule type" value="Genomic_DNA"/>
</dbReference>
<evidence type="ECO:0000313" key="7">
    <source>
        <dbReference type="Proteomes" id="UP000268857"/>
    </source>
</evidence>
<dbReference type="PANTHER" id="PTHR43648">
    <property type="entry name" value="ELECTRON TRANSFER FLAVOPROTEIN BETA SUBUNIT LYSINE METHYLTRANSFERASE"/>
    <property type="match status" value="1"/>
</dbReference>
<dbReference type="GO" id="GO:0008276">
    <property type="term" value="F:protein methyltransferase activity"/>
    <property type="evidence" value="ECO:0007669"/>
    <property type="project" value="InterPro"/>
</dbReference>